<proteinExistence type="predicted"/>
<feature type="compositionally biased region" description="Basic residues" evidence="1">
    <location>
        <begin position="23"/>
        <end position="32"/>
    </location>
</feature>
<evidence type="ECO:0000313" key="2">
    <source>
        <dbReference type="EMBL" id="KAJ6797848.1"/>
    </source>
</evidence>
<evidence type="ECO:0000256" key="1">
    <source>
        <dbReference type="SAM" id="MobiDB-lite"/>
    </source>
</evidence>
<comment type="caution">
    <text evidence="2">The sequence shown here is derived from an EMBL/GenBank/DDBJ whole genome shotgun (WGS) entry which is preliminary data.</text>
</comment>
<reference evidence="2" key="2">
    <citation type="submission" date="2023-04" db="EMBL/GenBank/DDBJ databases">
        <authorList>
            <person name="Bruccoleri R.E."/>
            <person name="Oakeley E.J."/>
            <person name="Faust A.-M."/>
            <person name="Dessus-Babus S."/>
            <person name="Altorfer M."/>
            <person name="Burckhardt D."/>
            <person name="Oertli M."/>
            <person name="Naumann U."/>
            <person name="Petersen F."/>
            <person name="Wong J."/>
        </authorList>
    </citation>
    <scope>NUCLEOTIDE SEQUENCE</scope>
    <source>
        <strain evidence="2">GSM-AAB239-AS_SAM_17_03QT</strain>
        <tissue evidence="2">Leaf</tissue>
    </source>
</reference>
<dbReference type="EMBL" id="JANAVB010040619">
    <property type="protein sequence ID" value="KAJ6797848.1"/>
    <property type="molecule type" value="Genomic_DNA"/>
</dbReference>
<feature type="region of interest" description="Disordered" evidence="1">
    <location>
        <begin position="1"/>
        <end position="32"/>
    </location>
</feature>
<dbReference type="Proteomes" id="UP001140949">
    <property type="component" value="Unassembled WGS sequence"/>
</dbReference>
<protein>
    <submittedName>
        <fullName evidence="2">SNF1-related protein kinase regulatory subunit beta-1</fullName>
    </submittedName>
</protein>
<keyword evidence="3" id="KW-1185">Reference proteome</keyword>
<reference evidence="2" key="1">
    <citation type="journal article" date="2023" name="GigaByte">
        <title>Genome assembly of the bearded iris, Iris pallida Lam.</title>
        <authorList>
            <person name="Bruccoleri R.E."/>
            <person name="Oakeley E.J."/>
            <person name="Faust A.M.E."/>
            <person name="Altorfer M."/>
            <person name="Dessus-Babus S."/>
            <person name="Burckhardt D."/>
            <person name="Oertli M."/>
            <person name="Naumann U."/>
            <person name="Petersen F."/>
            <person name="Wong J."/>
        </authorList>
    </citation>
    <scope>NUCLEOTIDE SEQUENCE</scope>
    <source>
        <strain evidence="2">GSM-AAB239-AS_SAM_17_03QT</strain>
    </source>
</reference>
<accession>A0AAX6E1B8</accession>
<sequence length="32" mass="3570">MPVPLAVINPKLSCHSHSAPPRSSRRSGRFRK</sequence>
<organism evidence="2 3">
    <name type="scientific">Iris pallida</name>
    <name type="common">Sweet iris</name>
    <dbReference type="NCBI Taxonomy" id="29817"/>
    <lineage>
        <taxon>Eukaryota</taxon>
        <taxon>Viridiplantae</taxon>
        <taxon>Streptophyta</taxon>
        <taxon>Embryophyta</taxon>
        <taxon>Tracheophyta</taxon>
        <taxon>Spermatophyta</taxon>
        <taxon>Magnoliopsida</taxon>
        <taxon>Liliopsida</taxon>
        <taxon>Asparagales</taxon>
        <taxon>Iridaceae</taxon>
        <taxon>Iridoideae</taxon>
        <taxon>Irideae</taxon>
        <taxon>Iris</taxon>
    </lineage>
</organism>
<feature type="compositionally biased region" description="Low complexity" evidence="1">
    <location>
        <begin position="13"/>
        <end position="22"/>
    </location>
</feature>
<dbReference type="AlphaFoldDB" id="A0AAX6E1B8"/>
<name>A0AAX6E1B8_IRIPA</name>
<gene>
    <name evidence="2" type="ORF">M6B38_214675</name>
</gene>
<evidence type="ECO:0000313" key="3">
    <source>
        <dbReference type="Proteomes" id="UP001140949"/>
    </source>
</evidence>